<gene>
    <name evidence="2" type="ORF">FB192DRAFT_1076865</name>
</gene>
<dbReference type="AlphaFoldDB" id="A0A8H4BJI1"/>
<comment type="caution">
    <text evidence="2">The sequence shown here is derived from an EMBL/GenBank/DDBJ whole genome shotgun (WGS) entry which is preliminary data.</text>
</comment>
<proteinExistence type="predicted"/>
<feature type="region of interest" description="Disordered" evidence="1">
    <location>
        <begin position="182"/>
        <end position="204"/>
    </location>
</feature>
<accession>A0A8H4BJI1</accession>
<feature type="compositionally biased region" description="Low complexity" evidence="1">
    <location>
        <begin position="46"/>
        <end position="64"/>
    </location>
</feature>
<dbReference type="EMBL" id="JAAECE010000003">
    <property type="protein sequence ID" value="KAF1803318.1"/>
    <property type="molecule type" value="Genomic_DNA"/>
</dbReference>
<feature type="compositionally biased region" description="Polar residues" evidence="1">
    <location>
        <begin position="86"/>
        <end position="106"/>
    </location>
</feature>
<feature type="compositionally biased region" description="Polar residues" evidence="1">
    <location>
        <begin position="182"/>
        <end position="193"/>
    </location>
</feature>
<evidence type="ECO:0000313" key="3">
    <source>
        <dbReference type="Proteomes" id="UP000469890"/>
    </source>
</evidence>
<name>A0A8H4BJI1_MUCCL</name>
<evidence type="ECO:0000256" key="1">
    <source>
        <dbReference type="SAM" id="MobiDB-lite"/>
    </source>
</evidence>
<evidence type="ECO:0000313" key="2">
    <source>
        <dbReference type="EMBL" id="KAF1803318.1"/>
    </source>
</evidence>
<feature type="region of interest" description="Disordered" evidence="1">
    <location>
        <begin position="85"/>
        <end position="106"/>
    </location>
</feature>
<feature type="compositionally biased region" description="Low complexity" evidence="1">
    <location>
        <begin position="127"/>
        <end position="136"/>
    </location>
</feature>
<feature type="region of interest" description="Disordered" evidence="1">
    <location>
        <begin position="126"/>
        <end position="166"/>
    </location>
</feature>
<feature type="compositionally biased region" description="Polar residues" evidence="1">
    <location>
        <begin position="13"/>
        <end position="33"/>
    </location>
</feature>
<protein>
    <submittedName>
        <fullName evidence="2">Uncharacterized protein</fullName>
    </submittedName>
</protein>
<organism evidence="2 3">
    <name type="scientific">Mucor circinelloides f. lusitanicus</name>
    <name type="common">Mucor racemosus var. lusitanicus</name>
    <dbReference type="NCBI Taxonomy" id="29924"/>
    <lineage>
        <taxon>Eukaryota</taxon>
        <taxon>Fungi</taxon>
        <taxon>Fungi incertae sedis</taxon>
        <taxon>Mucoromycota</taxon>
        <taxon>Mucoromycotina</taxon>
        <taxon>Mucoromycetes</taxon>
        <taxon>Mucorales</taxon>
        <taxon>Mucorineae</taxon>
        <taxon>Mucoraceae</taxon>
        <taxon>Mucor</taxon>
    </lineage>
</organism>
<dbReference type="Proteomes" id="UP000469890">
    <property type="component" value="Unassembled WGS sequence"/>
</dbReference>
<feature type="region of interest" description="Disordered" evidence="1">
    <location>
        <begin position="8"/>
        <end position="64"/>
    </location>
</feature>
<reference evidence="2 3" key="1">
    <citation type="submission" date="2019-09" db="EMBL/GenBank/DDBJ databases">
        <authorList>
            <consortium name="DOE Joint Genome Institute"/>
            <person name="Mondo S.J."/>
            <person name="Navarro-Mendoza M.I."/>
            <person name="Perez-Arques C."/>
            <person name="Panchal S."/>
            <person name="Nicolas F.E."/>
            <person name="Ganguly P."/>
            <person name="Pangilinan J."/>
            <person name="Grigoriev I."/>
            <person name="Heitman J."/>
            <person name="Sanya K."/>
            <person name="Garre V."/>
        </authorList>
    </citation>
    <scope>NUCLEOTIDE SEQUENCE [LARGE SCALE GENOMIC DNA]</scope>
    <source>
        <strain evidence="2 3">MU402</strain>
    </source>
</reference>
<sequence>MPKLLVLRKRSSPTDAVAQNTSTLDAAESTNNRRFMRFLKQDKDTVASSPSTSSVDSVQSKESTTGTVLRRLDLAIQSLENDKRQLSNAPLQQQQAVRTPPVRSNSLSAMTSYNKRANATSNHIPKTKIVPTTTPTQQFSIDSRRLPTRSSSLKINSDAFDNPHKQSLSNMDDLQLELSRIASSHQNHPSYPKSSAGMATTREM</sequence>